<dbReference type="EnsemblProtists" id="PYU1_T002793">
    <property type="protein sequence ID" value="PYU1_T002793"/>
    <property type="gene ID" value="PYU1_G002790"/>
</dbReference>
<feature type="chain" id="PRO_5003871810" description="Lipase-like C-terminal domain-containing protein" evidence="6">
    <location>
        <begin position="29"/>
        <end position="473"/>
    </location>
</feature>
<evidence type="ECO:0000256" key="1">
    <source>
        <dbReference type="ARBA" id="ARBA00004613"/>
    </source>
</evidence>
<dbReference type="AlphaFoldDB" id="K3WCV2"/>
<evidence type="ECO:0000259" key="7">
    <source>
        <dbReference type="Pfam" id="PF24708"/>
    </source>
</evidence>
<proteinExistence type="predicted"/>
<dbReference type="GO" id="GO:0005576">
    <property type="term" value="C:extracellular region"/>
    <property type="evidence" value="ECO:0007669"/>
    <property type="project" value="UniProtKB-SubCell"/>
</dbReference>
<evidence type="ECO:0000313" key="8">
    <source>
        <dbReference type="EnsemblProtists" id="PYU1_T002793"/>
    </source>
</evidence>
<dbReference type="EMBL" id="GL376628">
    <property type="status" value="NOT_ANNOTATED_CDS"/>
    <property type="molecule type" value="Genomic_DNA"/>
</dbReference>
<feature type="signal peptide" evidence="6">
    <location>
        <begin position="1"/>
        <end position="28"/>
    </location>
</feature>
<dbReference type="GO" id="GO:0016787">
    <property type="term" value="F:hydrolase activity"/>
    <property type="evidence" value="ECO:0007669"/>
    <property type="project" value="UniProtKB-KW"/>
</dbReference>
<accession>K3WCV2</accession>
<evidence type="ECO:0000256" key="2">
    <source>
        <dbReference type="ARBA" id="ARBA00022525"/>
    </source>
</evidence>
<dbReference type="eggNOG" id="ENOG502RZHX">
    <property type="taxonomic scope" value="Eukaryota"/>
</dbReference>
<dbReference type="InParanoid" id="K3WCV2"/>
<dbReference type="PANTHER" id="PTHR34043">
    <property type="entry name" value="ALPHA/BETA-HYDROLASES SUPERFAMILY PROTEIN"/>
    <property type="match status" value="1"/>
</dbReference>
<dbReference type="InterPro" id="IPR056304">
    <property type="entry name" value="Lip-like_C"/>
</dbReference>
<evidence type="ECO:0000256" key="3">
    <source>
        <dbReference type="ARBA" id="ARBA00022729"/>
    </source>
</evidence>
<reference evidence="9" key="2">
    <citation type="submission" date="2010-04" db="EMBL/GenBank/DDBJ databases">
        <authorList>
            <person name="Buell R."/>
            <person name="Hamilton J."/>
            <person name="Hostetler J."/>
        </authorList>
    </citation>
    <scope>NUCLEOTIDE SEQUENCE [LARGE SCALE GENOMIC DNA]</scope>
    <source>
        <strain evidence="9">DAOM:BR144</strain>
    </source>
</reference>
<dbReference type="GO" id="GO:0006629">
    <property type="term" value="P:lipid metabolic process"/>
    <property type="evidence" value="ECO:0007669"/>
    <property type="project" value="UniProtKB-KW"/>
</dbReference>
<evidence type="ECO:0000256" key="6">
    <source>
        <dbReference type="SAM" id="SignalP"/>
    </source>
</evidence>
<evidence type="ECO:0000256" key="4">
    <source>
        <dbReference type="ARBA" id="ARBA00022801"/>
    </source>
</evidence>
<dbReference type="VEuPathDB" id="FungiDB:PYU1_G002790"/>
<keyword evidence="9" id="KW-1185">Reference proteome</keyword>
<keyword evidence="5" id="KW-0443">Lipid metabolism</keyword>
<evidence type="ECO:0000313" key="9">
    <source>
        <dbReference type="Proteomes" id="UP000019132"/>
    </source>
</evidence>
<dbReference type="SUPFAM" id="SSF53474">
    <property type="entry name" value="alpha/beta-Hydrolases"/>
    <property type="match status" value="1"/>
</dbReference>
<reference evidence="9" key="1">
    <citation type="journal article" date="2010" name="Genome Biol.">
        <title>Genome sequence of the necrotrophic plant pathogen Pythium ultimum reveals original pathogenicity mechanisms and effector repertoire.</title>
        <authorList>
            <person name="Levesque C.A."/>
            <person name="Brouwer H."/>
            <person name="Cano L."/>
            <person name="Hamilton J.P."/>
            <person name="Holt C."/>
            <person name="Huitema E."/>
            <person name="Raffaele S."/>
            <person name="Robideau G.P."/>
            <person name="Thines M."/>
            <person name="Win J."/>
            <person name="Zerillo M.M."/>
            <person name="Beakes G.W."/>
            <person name="Boore J.L."/>
            <person name="Busam D."/>
            <person name="Dumas B."/>
            <person name="Ferriera S."/>
            <person name="Fuerstenberg S.I."/>
            <person name="Gachon C.M."/>
            <person name="Gaulin E."/>
            <person name="Govers F."/>
            <person name="Grenville-Briggs L."/>
            <person name="Horner N."/>
            <person name="Hostetler J."/>
            <person name="Jiang R.H."/>
            <person name="Johnson J."/>
            <person name="Krajaejun T."/>
            <person name="Lin H."/>
            <person name="Meijer H.J."/>
            <person name="Moore B."/>
            <person name="Morris P."/>
            <person name="Phuntmart V."/>
            <person name="Puiu D."/>
            <person name="Shetty J."/>
            <person name="Stajich J.E."/>
            <person name="Tripathy S."/>
            <person name="Wawra S."/>
            <person name="van West P."/>
            <person name="Whitty B.R."/>
            <person name="Coutinho P.M."/>
            <person name="Henrissat B."/>
            <person name="Martin F."/>
            <person name="Thomas P.D."/>
            <person name="Tyler B.M."/>
            <person name="De Vries R.P."/>
            <person name="Kamoun S."/>
            <person name="Yandell M."/>
            <person name="Tisserat N."/>
            <person name="Buell C.R."/>
        </authorList>
    </citation>
    <scope>NUCLEOTIDE SEQUENCE</scope>
    <source>
        <strain evidence="9">DAOM:BR144</strain>
    </source>
</reference>
<keyword evidence="3 6" id="KW-0732">Signal</keyword>
<dbReference type="OMA" id="RNGIEQM"/>
<name>K3WCV2_GLOUD</name>
<dbReference type="PANTHER" id="PTHR34043:SF3">
    <property type="entry name" value="ALPHA_BETA-HYDROLASES SUPERFAMILY PROTEIN"/>
    <property type="match status" value="1"/>
</dbReference>
<dbReference type="HOGENOM" id="CLU_023555_4_0_1"/>
<organism evidence="8 9">
    <name type="scientific">Globisporangium ultimum (strain ATCC 200006 / CBS 805.95 / DAOM BR144)</name>
    <name type="common">Pythium ultimum</name>
    <dbReference type="NCBI Taxonomy" id="431595"/>
    <lineage>
        <taxon>Eukaryota</taxon>
        <taxon>Sar</taxon>
        <taxon>Stramenopiles</taxon>
        <taxon>Oomycota</taxon>
        <taxon>Peronosporomycetes</taxon>
        <taxon>Pythiales</taxon>
        <taxon>Pythiaceae</taxon>
        <taxon>Globisporangium</taxon>
    </lineage>
</organism>
<dbReference type="Gene3D" id="3.40.50.1820">
    <property type="entry name" value="alpha/beta hydrolase"/>
    <property type="match status" value="1"/>
</dbReference>
<evidence type="ECO:0000256" key="5">
    <source>
        <dbReference type="ARBA" id="ARBA00023098"/>
    </source>
</evidence>
<comment type="subcellular location">
    <subcellularLocation>
        <location evidence="1">Secreted</location>
    </subcellularLocation>
</comment>
<keyword evidence="2" id="KW-0964">Secreted</keyword>
<feature type="domain" description="Lipase-like C-terminal" evidence="7">
    <location>
        <begin position="30"/>
        <end position="390"/>
    </location>
</feature>
<dbReference type="Pfam" id="PF24708">
    <property type="entry name" value="Lip_C"/>
    <property type="match status" value="1"/>
</dbReference>
<dbReference type="STRING" id="431595.K3WCV2"/>
<keyword evidence="4" id="KW-0378">Hydrolase</keyword>
<dbReference type="Proteomes" id="UP000019132">
    <property type="component" value="Unassembled WGS sequence"/>
</dbReference>
<reference evidence="8" key="3">
    <citation type="submission" date="2015-02" db="UniProtKB">
        <authorList>
            <consortium name="EnsemblProtists"/>
        </authorList>
    </citation>
    <scope>IDENTIFICATION</scope>
    <source>
        <strain evidence="8">DAOM BR144</strain>
    </source>
</reference>
<sequence length="473" mass="51488">MTGLLRRPCLALCLLLASWICSFSSVHAGNKYPIILVHGFAGWGRDELLGFKYWGGLHGDYQAQLQTQGYEVYTATVGPFSSNWDRACELYAYIKGGTVNYGAKHSATHGHKATGRTFPGIYPKWGEVVNGQVQKVHLVGHSMGGQTIRMLAQLLAEGTKGAPIQEDASSHPLFAGGKDWIHSITTISSPNQGTLLADGLSTVGDLIEDAVVGVFSVLGAVGSSASAVYDAKLDQWGISGRASGESLTAYIKRVFSSQMFQPGFKDICLYSLSHTGAAEENTWVKTLPSVYYYSFSTQDTFRLVRVVLPRPQSMLLPLQPLSVFMGSSYPLKNGYTQDWQPNDGAVNTISMRYDGKSDVVDTGAVAKTGRWHHMSTFTTLDHMAVIGVKLLQDAFEIYSTQARLLSDLPVTGTSSRKLLRGSNDHVVASDVIAQHKNVEAALNAFDEQRELRIVCSSPADATTARLCKEHYSM</sequence>
<protein>
    <recommendedName>
        <fullName evidence="7">Lipase-like C-terminal domain-containing protein</fullName>
    </recommendedName>
</protein>
<dbReference type="InterPro" id="IPR029058">
    <property type="entry name" value="AB_hydrolase_fold"/>
</dbReference>